<name>A0A3L6DJV8_MAIZE</name>
<organism evidence="1">
    <name type="scientific">Zea mays</name>
    <name type="common">Maize</name>
    <dbReference type="NCBI Taxonomy" id="4577"/>
    <lineage>
        <taxon>Eukaryota</taxon>
        <taxon>Viridiplantae</taxon>
        <taxon>Streptophyta</taxon>
        <taxon>Embryophyta</taxon>
        <taxon>Tracheophyta</taxon>
        <taxon>Spermatophyta</taxon>
        <taxon>Magnoliopsida</taxon>
        <taxon>Liliopsida</taxon>
        <taxon>Poales</taxon>
        <taxon>Poaceae</taxon>
        <taxon>PACMAD clade</taxon>
        <taxon>Panicoideae</taxon>
        <taxon>Andropogonodae</taxon>
        <taxon>Andropogoneae</taxon>
        <taxon>Tripsacinae</taxon>
        <taxon>Zea</taxon>
    </lineage>
</organism>
<accession>A0A3L6DJV8</accession>
<protein>
    <submittedName>
        <fullName evidence="1">Uncharacterized protein</fullName>
    </submittedName>
</protein>
<sequence length="102" mass="11724">MRHSKTYTVVSCDMLISSFTLFLGSVSACWKVLSLHKSGTSTKLNKVSFPKSHCFHIVYFSYFSAPFTKKEIRVAILGLDYNKAPSFDGFSAEYYMNFWKNH</sequence>
<proteinExistence type="predicted"/>
<dbReference type="PROSITE" id="PS51257">
    <property type="entry name" value="PROKAR_LIPOPROTEIN"/>
    <property type="match status" value="1"/>
</dbReference>
<dbReference type="AlphaFoldDB" id="A0A3L6DJV8"/>
<reference evidence="1" key="1">
    <citation type="journal article" date="2018" name="Nat. Genet.">
        <title>Extensive intraspecific gene order and gene structural variations between Mo17 and other maize genomes.</title>
        <authorList>
            <person name="Sun S."/>
            <person name="Zhou Y."/>
            <person name="Chen J."/>
            <person name="Shi J."/>
            <person name="Zhao H."/>
            <person name="Zhao H."/>
            <person name="Song W."/>
            <person name="Zhang M."/>
            <person name="Cui Y."/>
            <person name="Dong X."/>
            <person name="Liu H."/>
            <person name="Ma X."/>
            <person name="Jiao Y."/>
            <person name="Wang B."/>
            <person name="Wei X."/>
            <person name="Stein J.C."/>
            <person name="Glaubitz J.C."/>
            <person name="Lu F."/>
            <person name="Yu G."/>
            <person name="Liang C."/>
            <person name="Fengler K."/>
            <person name="Li B."/>
            <person name="Rafalski A."/>
            <person name="Schnable P.S."/>
            <person name="Ware D.H."/>
            <person name="Buckler E.S."/>
            <person name="Lai J."/>
        </authorList>
    </citation>
    <scope>NUCLEOTIDE SEQUENCE [LARGE SCALE GENOMIC DNA]</scope>
    <source>
        <tissue evidence="1">Seedling</tissue>
    </source>
</reference>
<gene>
    <name evidence="1" type="ORF">Zm00014a_010926</name>
</gene>
<evidence type="ECO:0000313" key="1">
    <source>
        <dbReference type="EMBL" id="PWZ08865.1"/>
    </source>
</evidence>
<comment type="caution">
    <text evidence="1">The sequence shown here is derived from an EMBL/GenBank/DDBJ whole genome shotgun (WGS) entry which is preliminary data.</text>
</comment>
<dbReference type="EMBL" id="NCVQ01000009">
    <property type="protein sequence ID" value="PWZ08865.1"/>
    <property type="molecule type" value="Genomic_DNA"/>
</dbReference>
<dbReference type="Proteomes" id="UP000251960">
    <property type="component" value="Chromosome 8"/>
</dbReference>